<evidence type="ECO:0000313" key="2">
    <source>
        <dbReference type="EMBL" id="CAA9384258.1"/>
    </source>
</evidence>
<dbReference type="AlphaFoldDB" id="A0A6J4NCX9"/>
<dbReference type="InterPro" id="IPR036243">
    <property type="entry name" value="PSI_PsaX_sf"/>
</dbReference>
<keyword evidence="1" id="KW-1133">Transmembrane helix</keyword>
<gene>
    <name evidence="2" type="ORF">AVDCRST_MAG84-5262</name>
</gene>
<name>A0A6J4NCX9_9CYAN</name>
<proteinExistence type="predicted"/>
<sequence>MPEIAKNQLKSDSVIKTGKFPYPFRAGWFLLLLAINFVVAGFYFHIIE</sequence>
<evidence type="ECO:0000256" key="1">
    <source>
        <dbReference type="SAM" id="Phobius"/>
    </source>
</evidence>
<dbReference type="Pfam" id="PF08078">
    <property type="entry name" value="PsaX"/>
    <property type="match status" value="1"/>
</dbReference>
<dbReference type="SUPFAM" id="SSF81552">
    <property type="entry name" value="Subunit PsaX of photosystem I reaction centre"/>
    <property type="match status" value="1"/>
</dbReference>
<protein>
    <recommendedName>
        <fullName evidence="3">Photosystem one PsaX</fullName>
    </recommendedName>
</protein>
<accession>A0A6J4NCX9</accession>
<keyword evidence="1" id="KW-0472">Membrane</keyword>
<evidence type="ECO:0008006" key="3">
    <source>
        <dbReference type="Google" id="ProtNLM"/>
    </source>
</evidence>
<dbReference type="InterPro" id="IPR012986">
    <property type="entry name" value="PSI_PsaX"/>
</dbReference>
<dbReference type="EMBL" id="CADCTZ010001193">
    <property type="protein sequence ID" value="CAA9384258.1"/>
    <property type="molecule type" value="Genomic_DNA"/>
</dbReference>
<reference evidence="2" key="1">
    <citation type="submission" date="2020-02" db="EMBL/GenBank/DDBJ databases">
        <authorList>
            <person name="Meier V. D."/>
        </authorList>
    </citation>
    <scope>NUCLEOTIDE SEQUENCE</scope>
    <source>
        <strain evidence="2">AVDCRST_MAG84</strain>
    </source>
</reference>
<organism evidence="2">
    <name type="scientific">uncultured Microcoleus sp</name>
    <dbReference type="NCBI Taxonomy" id="259945"/>
    <lineage>
        <taxon>Bacteria</taxon>
        <taxon>Bacillati</taxon>
        <taxon>Cyanobacteriota</taxon>
        <taxon>Cyanophyceae</taxon>
        <taxon>Oscillatoriophycideae</taxon>
        <taxon>Oscillatoriales</taxon>
        <taxon>Microcoleaceae</taxon>
        <taxon>Microcoleus</taxon>
        <taxon>environmental samples</taxon>
    </lineage>
</organism>
<keyword evidence="1" id="KW-0812">Transmembrane</keyword>
<feature type="transmembrane region" description="Helical" evidence="1">
    <location>
        <begin position="26"/>
        <end position="46"/>
    </location>
</feature>